<dbReference type="PANTHER" id="PTHR13295">
    <property type="entry name" value="GLUTAMATE CYSTEINE LIGASE REGULATORY SUBUNIT"/>
    <property type="match status" value="1"/>
</dbReference>
<proteinExistence type="inferred from homology"/>
<keyword evidence="11" id="KW-1185">Reference proteome</keyword>
<dbReference type="SUPFAM" id="SSF51430">
    <property type="entry name" value="NAD(P)-linked oxidoreductase"/>
    <property type="match status" value="1"/>
</dbReference>
<feature type="domain" description="NADP-dependent oxidoreductase" evidence="9">
    <location>
        <begin position="68"/>
        <end position="266"/>
    </location>
</feature>
<evidence type="ECO:0000259" key="9">
    <source>
        <dbReference type="Pfam" id="PF00248"/>
    </source>
</evidence>
<protein>
    <recommendedName>
        <fullName evidence="7">GCS light chain</fullName>
    </recommendedName>
    <alternativeName>
        <fullName evidence="5">Gamma-ECS regulatory subunit</fullName>
    </alternativeName>
    <alternativeName>
        <fullName evidence="8">Gamma-glutamylcysteine synthetase regulatory subunit</fullName>
    </alternativeName>
    <alternativeName>
        <fullName evidence="6">Glutamate--cysteine ligase modifier subunit</fullName>
    </alternativeName>
</protein>
<dbReference type="Proteomes" id="UP000078512">
    <property type="component" value="Unassembled WGS sequence"/>
</dbReference>
<dbReference type="UniPathway" id="UPA00142">
    <property type="reaction ID" value="UER00209"/>
</dbReference>
<evidence type="ECO:0000256" key="8">
    <source>
        <dbReference type="ARBA" id="ARBA00032926"/>
    </source>
</evidence>
<evidence type="ECO:0000256" key="7">
    <source>
        <dbReference type="ARBA" id="ARBA00031732"/>
    </source>
</evidence>
<dbReference type="InterPro" id="IPR023210">
    <property type="entry name" value="NADP_OxRdtase_dom"/>
</dbReference>
<organism evidence="10 11">
    <name type="scientific">Linnemannia elongata AG-77</name>
    <dbReference type="NCBI Taxonomy" id="1314771"/>
    <lineage>
        <taxon>Eukaryota</taxon>
        <taxon>Fungi</taxon>
        <taxon>Fungi incertae sedis</taxon>
        <taxon>Mucoromycota</taxon>
        <taxon>Mortierellomycotina</taxon>
        <taxon>Mortierellomycetes</taxon>
        <taxon>Mortierellales</taxon>
        <taxon>Mortierellaceae</taxon>
        <taxon>Linnemannia</taxon>
    </lineage>
</organism>
<dbReference type="InterPro" id="IPR036812">
    <property type="entry name" value="NAD(P)_OxRdtase_dom_sf"/>
</dbReference>
<gene>
    <name evidence="10" type="ORF">K457DRAFT_132944</name>
</gene>
<evidence type="ECO:0000313" key="10">
    <source>
        <dbReference type="EMBL" id="OAQ35067.1"/>
    </source>
</evidence>
<dbReference type="GO" id="GO:0006750">
    <property type="term" value="P:glutathione biosynthetic process"/>
    <property type="evidence" value="ECO:0007669"/>
    <property type="project" value="UniProtKB-UniPathway"/>
</dbReference>
<sequence>MTAVQASDDTYHTNGQHHFNGKAVYHSNGTQNGGSALPAAFSKDVFSHLTLFTGNTMVTGTTGLLNSTAKKSNQELVSAIDHTLNWSLESAQIHGHAITIADNATLGPLEDDRSKYEITVKLFFLSPHGSSEPLSVDHLHNAIQQLEAALSVTSGNLKIDHFILAIPNQTFDENDLDSSEIDQFTEDVQTLYLPIWKRLSELQQTGRIGRLGVSEFSKQQLEILKAAAVQVGAAVPQINQVNLQDCCVLPKGLIDYAKAEGIELLTHGDSSDILPKSTLASLLQPHLPATSASLLEPNFVLKYSVLITSRGLISRKGYIVDAGSE</sequence>
<comment type="similarity">
    <text evidence="2">Belongs to the aldo/keto reductase family. Glutamate--cysteine ligase light chain subfamily.</text>
</comment>
<evidence type="ECO:0000256" key="3">
    <source>
        <dbReference type="ARBA" id="ARBA00011532"/>
    </source>
</evidence>
<dbReference type="STRING" id="1314771.A0A197KBH7"/>
<evidence type="ECO:0000256" key="5">
    <source>
        <dbReference type="ARBA" id="ARBA00030406"/>
    </source>
</evidence>
<evidence type="ECO:0000256" key="2">
    <source>
        <dbReference type="ARBA" id="ARBA00008612"/>
    </source>
</evidence>
<dbReference type="Pfam" id="PF00248">
    <property type="entry name" value="Aldo_ket_red"/>
    <property type="match status" value="1"/>
</dbReference>
<dbReference type="EMBL" id="KV442015">
    <property type="protein sequence ID" value="OAQ35067.1"/>
    <property type="molecule type" value="Genomic_DNA"/>
</dbReference>
<dbReference type="GO" id="GO:0017109">
    <property type="term" value="C:glutamate-cysteine ligase complex"/>
    <property type="evidence" value="ECO:0007669"/>
    <property type="project" value="TreeGrafter"/>
</dbReference>
<evidence type="ECO:0000313" key="11">
    <source>
        <dbReference type="Proteomes" id="UP000078512"/>
    </source>
</evidence>
<reference evidence="10 11" key="1">
    <citation type="submission" date="2016-05" db="EMBL/GenBank/DDBJ databases">
        <title>Genome sequencing reveals origins of a unique bacterial endosymbiosis in the earliest lineages of terrestrial Fungi.</title>
        <authorList>
            <consortium name="DOE Joint Genome Institute"/>
            <person name="Uehling J."/>
            <person name="Gryganskyi A."/>
            <person name="Hameed K."/>
            <person name="Tschaplinski T."/>
            <person name="Misztal P."/>
            <person name="Wu S."/>
            <person name="Desiro A."/>
            <person name="Vande Pol N."/>
            <person name="Du Z.-Y."/>
            <person name="Zienkiewicz A."/>
            <person name="Zienkiewicz K."/>
            <person name="Morin E."/>
            <person name="Tisserant E."/>
            <person name="Splivallo R."/>
            <person name="Hainaut M."/>
            <person name="Henrissat B."/>
            <person name="Ohm R."/>
            <person name="Kuo A."/>
            <person name="Yan J."/>
            <person name="Lipzen A."/>
            <person name="Nolan M."/>
            <person name="Labutti K."/>
            <person name="Barry K."/>
            <person name="Goldstein A."/>
            <person name="Labbe J."/>
            <person name="Schadt C."/>
            <person name="Tuskan G."/>
            <person name="Grigoriev I."/>
            <person name="Martin F."/>
            <person name="Vilgalys R."/>
            <person name="Bonito G."/>
        </authorList>
    </citation>
    <scope>NUCLEOTIDE SEQUENCE [LARGE SCALE GENOMIC DNA]</scope>
    <source>
        <strain evidence="10 11">AG-77</strain>
    </source>
</reference>
<evidence type="ECO:0000256" key="4">
    <source>
        <dbReference type="ARBA" id="ARBA00022684"/>
    </source>
</evidence>
<dbReference type="Gene3D" id="3.20.20.100">
    <property type="entry name" value="NADP-dependent oxidoreductase domain"/>
    <property type="match status" value="1"/>
</dbReference>
<dbReference type="AlphaFoldDB" id="A0A197KBH7"/>
<dbReference type="GO" id="GO:0030234">
    <property type="term" value="F:enzyme regulator activity"/>
    <property type="evidence" value="ECO:0007669"/>
    <property type="project" value="TreeGrafter"/>
</dbReference>
<accession>A0A197KBH7</accession>
<dbReference type="OrthoDB" id="5596051at2759"/>
<name>A0A197KBH7_9FUNG</name>
<evidence type="ECO:0000256" key="6">
    <source>
        <dbReference type="ARBA" id="ARBA00031154"/>
    </source>
</evidence>
<evidence type="ECO:0000256" key="1">
    <source>
        <dbReference type="ARBA" id="ARBA00005006"/>
    </source>
</evidence>
<keyword evidence="4" id="KW-0317">Glutathione biosynthesis</keyword>
<comment type="subunit">
    <text evidence="3">Heterodimer of a catalytic heavy chain and a regulatory light chain.</text>
</comment>
<dbReference type="InterPro" id="IPR032963">
    <property type="entry name" value="Gclm"/>
</dbReference>
<comment type="pathway">
    <text evidence="1">Sulfur metabolism; glutathione biosynthesis; glutathione from L-cysteine and L-glutamate: step 1/2.</text>
</comment>
<dbReference type="PANTHER" id="PTHR13295:SF4">
    <property type="entry name" value="GLUTAMATE--CYSTEINE LIGASE REGULATORY SUBUNIT"/>
    <property type="match status" value="1"/>
</dbReference>
<dbReference type="GO" id="GO:0035226">
    <property type="term" value="F:glutamate-cysteine ligase catalytic subunit binding"/>
    <property type="evidence" value="ECO:0007669"/>
    <property type="project" value="InterPro"/>
</dbReference>